<accession>I7M3C5</accession>
<dbReference type="Proteomes" id="UP000009168">
    <property type="component" value="Unassembled WGS sequence"/>
</dbReference>
<dbReference type="SUPFAM" id="SSF54001">
    <property type="entry name" value="Cysteine proteinases"/>
    <property type="match status" value="1"/>
</dbReference>
<dbReference type="OMA" id="ADHVQIT"/>
<dbReference type="InterPro" id="IPR019400">
    <property type="entry name" value="Peptidase_C65_otubain"/>
</dbReference>
<dbReference type="PANTHER" id="PTHR12931">
    <property type="entry name" value="UBIQUITIN THIOLESTERASE PROTEIN OTUB"/>
    <property type="match status" value="1"/>
</dbReference>
<evidence type="ECO:0000256" key="9">
    <source>
        <dbReference type="PIRSR" id="PIRSR013503-2"/>
    </source>
</evidence>
<dbReference type="GO" id="GO:0071108">
    <property type="term" value="P:protein K48-linked deubiquitination"/>
    <property type="evidence" value="ECO:0007669"/>
    <property type="project" value="TreeGrafter"/>
</dbReference>
<comment type="similarity">
    <text evidence="2 7">Belongs to the peptidase C65 family.</text>
</comment>
<evidence type="ECO:0000313" key="13">
    <source>
        <dbReference type="Proteomes" id="UP000009168"/>
    </source>
</evidence>
<dbReference type="KEGG" id="tet:TTHERM_00492440"/>
<feature type="site" description="Interacts with free ubiquitin" evidence="9">
    <location>
        <position position="276"/>
    </location>
</feature>
<organism evidence="12 13">
    <name type="scientific">Tetrahymena thermophila (strain SB210)</name>
    <dbReference type="NCBI Taxonomy" id="312017"/>
    <lineage>
        <taxon>Eukaryota</taxon>
        <taxon>Sar</taxon>
        <taxon>Alveolata</taxon>
        <taxon>Ciliophora</taxon>
        <taxon>Intramacronucleata</taxon>
        <taxon>Oligohymenophorea</taxon>
        <taxon>Hymenostomatida</taxon>
        <taxon>Tetrahymenina</taxon>
        <taxon>Tetrahymenidae</taxon>
        <taxon>Tetrahymena</taxon>
    </lineage>
</organism>
<reference evidence="13" key="1">
    <citation type="journal article" date="2006" name="PLoS Biol.">
        <title>Macronuclear genome sequence of the ciliate Tetrahymena thermophila, a model eukaryote.</title>
        <authorList>
            <person name="Eisen J.A."/>
            <person name="Coyne R.S."/>
            <person name="Wu M."/>
            <person name="Wu D."/>
            <person name="Thiagarajan M."/>
            <person name="Wortman J.R."/>
            <person name="Badger J.H."/>
            <person name="Ren Q."/>
            <person name="Amedeo P."/>
            <person name="Jones K.M."/>
            <person name="Tallon L.J."/>
            <person name="Delcher A.L."/>
            <person name="Salzberg S.L."/>
            <person name="Silva J.C."/>
            <person name="Haas B.J."/>
            <person name="Majoros W.H."/>
            <person name="Farzad M."/>
            <person name="Carlton J.M."/>
            <person name="Smith R.K. Jr."/>
            <person name="Garg J."/>
            <person name="Pearlman R.E."/>
            <person name="Karrer K.M."/>
            <person name="Sun L."/>
            <person name="Manning G."/>
            <person name="Elde N.C."/>
            <person name="Turkewitz A.P."/>
            <person name="Asai D.J."/>
            <person name="Wilkes D.E."/>
            <person name="Wang Y."/>
            <person name="Cai H."/>
            <person name="Collins K."/>
            <person name="Stewart B.A."/>
            <person name="Lee S.R."/>
            <person name="Wilamowska K."/>
            <person name="Weinberg Z."/>
            <person name="Ruzzo W.L."/>
            <person name="Wloga D."/>
            <person name="Gaertig J."/>
            <person name="Frankel J."/>
            <person name="Tsao C.-C."/>
            <person name="Gorovsky M.A."/>
            <person name="Keeling P.J."/>
            <person name="Waller R.F."/>
            <person name="Patron N.J."/>
            <person name="Cherry J.M."/>
            <person name="Stover N.A."/>
            <person name="Krieger C.J."/>
            <person name="del Toro C."/>
            <person name="Ryder H.F."/>
            <person name="Williamson S.C."/>
            <person name="Barbeau R.A."/>
            <person name="Hamilton E.P."/>
            <person name="Orias E."/>
        </authorList>
    </citation>
    <scope>NUCLEOTIDE SEQUENCE [LARGE SCALE GENOMIC DNA]</scope>
    <source>
        <strain evidence="13">SB210</strain>
    </source>
</reference>
<keyword evidence="5 7" id="KW-0378">Hydrolase</keyword>
<feature type="site" description="Interacts with free ubiquitin" evidence="9">
    <location>
        <position position="271"/>
    </location>
</feature>
<feature type="compositionally biased region" description="Low complexity" evidence="10">
    <location>
        <begin position="1"/>
        <end position="19"/>
    </location>
</feature>
<feature type="active site" description="Nucleophile" evidence="8">
    <location>
        <position position="94"/>
    </location>
</feature>
<comment type="catalytic activity">
    <reaction evidence="1 7">
        <text>Thiol-dependent hydrolysis of ester, thioester, amide, peptide and isopeptide bonds formed by the C-terminal Gly of ubiquitin (a 76-residue protein attached to proteins as an intracellular targeting signal).</text>
        <dbReference type="EC" id="3.4.19.12"/>
    </reaction>
</comment>
<dbReference type="FunFam" id="1.20.1300.20:FF:000001">
    <property type="entry name" value="Ubiquitin thioesterase OTUB1"/>
    <property type="match status" value="1"/>
</dbReference>
<dbReference type="GO" id="GO:0043130">
    <property type="term" value="F:ubiquitin binding"/>
    <property type="evidence" value="ECO:0007669"/>
    <property type="project" value="UniProtKB-UniRule"/>
</dbReference>
<dbReference type="PANTHER" id="PTHR12931:SF15">
    <property type="entry name" value="UBIQUITIN THIOESTERASE OTUBAIN-LIKE"/>
    <property type="match status" value="1"/>
</dbReference>
<dbReference type="Gene3D" id="1.20.1300.20">
    <property type="entry name" value="Peptidase C65 Otubain, subdomain 2"/>
    <property type="match status" value="1"/>
</dbReference>
<dbReference type="Gene3D" id="3.30.200.60">
    <property type="entry name" value="Peptidase C65 Otubain, subdomain 1"/>
    <property type="match status" value="1"/>
</dbReference>
<dbReference type="RefSeq" id="XP_001023136.2">
    <property type="nucleotide sequence ID" value="XM_001023136.3"/>
</dbReference>
<evidence type="ECO:0000313" key="12">
    <source>
        <dbReference type="EMBL" id="EAS02891.2"/>
    </source>
</evidence>
<dbReference type="EC" id="3.4.19.12" evidence="7"/>
<feature type="domain" description="OTU" evidence="11">
    <location>
        <begin position="83"/>
        <end position="282"/>
    </location>
</feature>
<evidence type="ECO:0000256" key="7">
    <source>
        <dbReference type="PIRNR" id="PIRNR013503"/>
    </source>
</evidence>
<evidence type="ECO:0000256" key="1">
    <source>
        <dbReference type="ARBA" id="ARBA00000707"/>
    </source>
</evidence>
<evidence type="ECO:0000256" key="10">
    <source>
        <dbReference type="SAM" id="MobiDB-lite"/>
    </source>
</evidence>
<evidence type="ECO:0000256" key="6">
    <source>
        <dbReference type="ARBA" id="ARBA00022807"/>
    </source>
</evidence>
<dbReference type="GO" id="GO:0006508">
    <property type="term" value="P:proteolysis"/>
    <property type="evidence" value="ECO:0007669"/>
    <property type="project" value="UniProtKB-KW"/>
</dbReference>
<evidence type="ECO:0000256" key="5">
    <source>
        <dbReference type="ARBA" id="ARBA00022801"/>
    </source>
</evidence>
<sequence>MDSQQNQQSQQHNSGDNSSANQHHEDIVIDQELYKQQLEFIKKEAEGDSPLIGDLQSLDVLEKEFENNMAFLQKIFILKDTYPQVRRVRRDGSCFYRSYLFQIFEHIVSFKDTDLQNKIIEIIKQSKEDLKKVGYEEMVLDDFYDPMIEKLELLTKPEFSHNELMSIFIEKYISDSLVMYLRFMTSGYLKMNAALFENYIDNGMTIEKFCACEVDPIDKEADQIPIMALISYLNVPIKIIYLDSNINKVNPDIIILPEGTDESKVFVTLLYRPGHYDIVYRK</sequence>
<evidence type="ECO:0000256" key="4">
    <source>
        <dbReference type="ARBA" id="ARBA00022786"/>
    </source>
</evidence>
<dbReference type="Pfam" id="PF10275">
    <property type="entry name" value="Peptidase_C65"/>
    <property type="match status" value="1"/>
</dbReference>
<feature type="active site" evidence="8">
    <location>
        <position position="275"/>
    </location>
</feature>
<gene>
    <name evidence="12" type="ORF">TTHERM_00492440</name>
</gene>
<feature type="region of interest" description="Disordered" evidence="10">
    <location>
        <begin position="1"/>
        <end position="22"/>
    </location>
</feature>
<feature type="active site" description="Nucleophile" evidence="8">
    <location>
        <position position="91"/>
    </location>
</feature>
<keyword evidence="3 7" id="KW-0645">Protease</keyword>
<dbReference type="EMBL" id="GG662512">
    <property type="protein sequence ID" value="EAS02891.2"/>
    <property type="molecule type" value="Genomic_DNA"/>
</dbReference>
<dbReference type="OrthoDB" id="18915at2759"/>
<dbReference type="GO" id="GO:0005634">
    <property type="term" value="C:nucleus"/>
    <property type="evidence" value="ECO:0007669"/>
    <property type="project" value="TreeGrafter"/>
</dbReference>
<evidence type="ECO:0000256" key="3">
    <source>
        <dbReference type="ARBA" id="ARBA00022670"/>
    </source>
</evidence>
<keyword evidence="6 7" id="KW-0788">Thiol protease</keyword>
<dbReference type="PIRSF" id="PIRSF013503">
    <property type="entry name" value="Ubiquitin_thioesterase_Otubain"/>
    <property type="match status" value="1"/>
</dbReference>
<dbReference type="eggNOG" id="KOG3991">
    <property type="taxonomic scope" value="Eukaryota"/>
</dbReference>
<name>I7M3C5_TETTS</name>
<dbReference type="GO" id="GO:0004843">
    <property type="term" value="F:cysteine-type deubiquitinase activity"/>
    <property type="evidence" value="ECO:0007669"/>
    <property type="project" value="UniProtKB-UniRule"/>
</dbReference>
<dbReference type="InterPro" id="IPR003323">
    <property type="entry name" value="OTU_dom"/>
</dbReference>
<proteinExistence type="inferred from homology"/>
<dbReference type="InterPro" id="IPR016615">
    <property type="entry name" value="Otubain"/>
</dbReference>
<dbReference type="HOGENOM" id="CLU_014832_3_0_1"/>
<dbReference type="AlphaFoldDB" id="I7M3C5"/>
<dbReference type="InterPro" id="IPR042468">
    <property type="entry name" value="Peptidase_C65_otubain_sub1"/>
</dbReference>
<dbReference type="InterPro" id="IPR038765">
    <property type="entry name" value="Papain-like_cys_pep_sf"/>
</dbReference>
<keyword evidence="13" id="KW-1185">Reference proteome</keyword>
<dbReference type="GeneID" id="7843232"/>
<evidence type="ECO:0000256" key="2">
    <source>
        <dbReference type="ARBA" id="ARBA00006579"/>
    </source>
</evidence>
<feature type="site" description="Interacts with free ubiquitin" evidence="9">
    <location>
        <position position="241"/>
    </location>
</feature>
<dbReference type="PROSITE" id="PS50802">
    <property type="entry name" value="OTU"/>
    <property type="match status" value="1"/>
</dbReference>
<dbReference type="STRING" id="312017.I7M3C5"/>
<dbReference type="CDD" id="cd22749">
    <property type="entry name" value="Otubain_C65"/>
    <property type="match status" value="1"/>
</dbReference>
<evidence type="ECO:0000259" key="11">
    <source>
        <dbReference type="PROSITE" id="PS50802"/>
    </source>
</evidence>
<feature type="site" description="Interacts with free ubiquitin" evidence="9">
    <location>
        <position position="243"/>
    </location>
</feature>
<protein>
    <recommendedName>
        <fullName evidence="7">Ubiquitin thioesterase</fullName>
        <ecNumber evidence="7">3.4.19.12</ecNumber>
    </recommendedName>
</protein>
<evidence type="ECO:0000256" key="8">
    <source>
        <dbReference type="PIRSR" id="PIRSR013503-1"/>
    </source>
</evidence>
<dbReference type="InParanoid" id="I7M3C5"/>
<dbReference type="InterPro" id="IPR042467">
    <property type="entry name" value="Peptidase_C65_otubain_sub2"/>
</dbReference>
<keyword evidence="4 7" id="KW-0833">Ubl conjugation pathway</keyword>